<name>A0ABM4B7U1_HYDVU</name>
<keyword evidence="1" id="KW-0472">Membrane</keyword>
<organism evidence="3 4">
    <name type="scientific">Hydra vulgaris</name>
    <name type="common">Hydra</name>
    <name type="synonym">Hydra attenuata</name>
    <dbReference type="NCBI Taxonomy" id="6087"/>
    <lineage>
        <taxon>Eukaryota</taxon>
        <taxon>Metazoa</taxon>
        <taxon>Cnidaria</taxon>
        <taxon>Hydrozoa</taxon>
        <taxon>Hydroidolina</taxon>
        <taxon>Anthoathecata</taxon>
        <taxon>Aplanulata</taxon>
        <taxon>Hydridae</taxon>
        <taxon>Hydra</taxon>
    </lineage>
</organism>
<dbReference type="Proteomes" id="UP001652625">
    <property type="component" value="Chromosome 01"/>
</dbReference>
<dbReference type="RefSeq" id="XP_065644932.1">
    <property type="nucleotide sequence ID" value="XM_065788860.1"/>
</dbReference>
<proteinExistence type="predicted"/>
<feature type="transmembrane region" description="Helical" evidence="1">
    <location>
        <begin position="172"/>
        <end position="199"/>
    </location>
</feature>
<feature type="transmembrane region" description="Helical" evidence="1">
    <location>
        <begin position="106"/>
        <end position="126"/>
    </location>
</feature>
<feature type="transmembrane region" description="Helical" evidence="1">
    <location>
        <begin position="24"/>
        <end position="46"/>
    </location>
</feature>
<feature type="domain" description="DUF7789" evidence="2">
    <location>
        <begin position="59"/>
        <end position="194"/>
    </location>
</feature>
<accession>A0ABM4B7U1</accession>
<keyword evidence="1" id="KW-0812">Transmembrane</keyword>
<dbReference type="GeneID" id="101241780"/>
<dbReference type="PANTHER" id="PTHR39299">
    <property type="entry name" value="TRANSMEMBRANE PROTEIN"/>
    <property type="match status" value="1"/>
</dbReference>
<dbReference type="InterPro" id="IPR056691">
    <property type="entry name" value="DUF7789"/>
</dbReference>
<evidence type="ECO:0000256" key="1">
    <source>
        <dbReference type="SAM" id="Phobius"/>
    </source>
</evidence>
<dbReference type="Pfam" id="PF25044">
    <property type="entry name" value="DUF7789"/>
    <property type="match status" value="1"/>
</dbReference>
<keyword evidence="3" id="KW-1185">Reference proteome</keyword>
<gene>
    <name evidence="4" type="primary">LOC101241780</name>
</gene>
<dbReference type="PANTHER" id="PTHR39299:SF1">
    <property type="entry name" value="TRANSMEMBRANE PROTEIN"/>
    <property type="match status" value="1"/>
</dbReference>
<evidence type="ECO:0000313" key="4">
    <source>
        <dbReference type="RefSeq" id="XP_065644932.1"/>
    </source>
</evidence>
<keyword evidence="1" id="KW-1133">Transmembrane helix</keyword>
<feature type="transmembrane region" description="Helical" evidence="1">
    <location>
        <begin position="72"/>
        <end position="94"/>
    </location>
</feature>
<sequence length="239" mass="27179">MLYCIVEYIWKGYLDKGEVHDLKLGRLIVISVVGPIDIGLGVKIAYKFYTSKNLIFRTVGGNALLQNMCQTMFFFTAFLKFDFQLVISLLVLILNVSGSLTMGEKVVLGIGVPISFFWMILGFLMIRYENVKVSFIFWIIGLLEPTYIIWLFVKTANQIDAAKNNGDNQNNVVLFCIFAAGILGLLLRTLIFVWSYFIFNNFNKGLKEKVYQQISAVPIRSISVESQQNNPNYNSMQSS</sequence>
<evidence type="ECO:0000259" key="2">
    <source>
        <dbReference type="Pfam" id="PF25044"/>
    </source>
</evidence>
<evidence type="ECO:0000313" key="3">
    <source>
        <dbReference type="Proteomes" id="UP001652625"/>
    </source>
</evidence>
<reference evidence="4" key="2">
    <citation type="submission" date="2025-08" db="UniProtKB">
        <authorList>
            <consortium name="RefSeq"/>
        </authorList>
    </citation>
    <scope>IDENTIFICATION</scope>
</reference>
<protein>
    <submittedName>
        <fullName evidence="4">Uncharacterized protein LOC101241780 isoform X2</fullName>
    </submittedName>
</protein>
<feature type="transmembrane region" description="Helical" evidence="1">
    <location>
        <begin position="133"/>
        <end position="152"/>
    </location>
</feature>
<reference evidence="3" key="1">
    <citation type="submission" date="2025-05" db="UniProtKB">
        <authorList>
            <consortium name="RefSeq"/>
        </authorList>
    </citation>
    <scope>NUCLEOTIDE SEQUENCE [LARGE SCALE GENOMIC DNA]</scope>
</reference>